<dbReference type="InterPro" id="IPR029063">
    <property type="entry name" value="SAM-dependent_MTases_sf"/>
</dbReference>
<dbReference type="GO" id="GO:0008168">
    <property type="term" value="F:methyltransferase activity"/>
    <property type="evidence" value="ECO:0007669"/>
    <property type="project" value="UniProtKB-KW"/>
</dbReference>
<dbReference type="EMBL" id="JALLKP010000005">
    <property type="protein sequence ID" value="KAK2195064.1"/>
    <property type="molecule type" value="Genomic_DNA"/>
</dbReference>
<keyword evidence="4 8" id="KW-0489">Methyltransferase</keyword>
<dbReference type="Gene3D" id="3.40.50.150">
    <property type="entry name" value="Vaccinia Virus protein VP39"/>
    <property type="match status" value="1"/>
</dbReference>
<name>A0AAD9PI14_9APIC</name>
<evidence type="ECO:0000313" key="9">
    <source>
        <dbReference type="EMBL" id="KAK2195064.1"/>
    </source>
</evidence>
<evidence type="ECO:0000256" key="7">
    <source>
        <dbReference type="ARBA" id="ARBA00023242"/>
    </source>
</evidence>
<comment type="caution">
    <text evidence="9">The sequence shown here is derived from an EMBL/GenBank/DDBJ whole genome shotgun (WGS) entry which is preliminary data.</text>
</comment>
<dbReference type="InterPro" id="IPR007823">
    <property type="entry name" value="RRP8"/>
</dbReference>
<proteinExistence type="inferred from homology"/>
<reference evidence="9" key="1">
    <citation type="journal article" date="2023" name="Nat. Microbiol.">
        <title>Babesia duncani multi-omics identifies virulence factors and drug targets.</title>
        <authorList>
            <person name="Singh P."/>
            <person name="Lonardi S."/>
            <person name="Liang Q."/>
            <person name="Vydyam P."/>
            <person name="Khabirova E."/>
            <person name="Fang T."/>
            <person name="Gihaz S."/>
            <person name="Thekkiniath J."/>
            <person name="Munshi M."/>
            <person name="Abel S."/>
            <person name="Ciampossin L."/>
            <person name="Batugedara G."/>
            <person name="Gupta M."/>
            <person name="Lu X.M."/>
            <person name="Lenz T."/>
            <person name="Chakravarty S."/>
            <person name="Cornillot E."/>
            <person name="Hu Y."/>
            <person name="Ma W."/>
            <person name="Gonzalez L.M."/>
            <person name="Sanchez S."/>
            <person name="Estrada K."/>
            <person name="Sanchez-Flores A."/>
            <person name="Montero E."/>
            <person name="Harb O.S."/>
            <person name="Le Roch K.G."/>
            <person name="Mamoun C.B."/>
        </authorList>
    </citation>
    <scope>NUCLEOTIDE SEQUENCE</scope>
    <source>
        <strain evidence="9">WA1</strain>
    </source>
</reference>
<comment type="function">
    <text evidence="8">Probable methyltransferase required to silence rDNA.</text>
</comment>
<dbReference type="Gene3D" id="1.10.10.2150">
    <property type="entry name" value="Ribosomal RNA-processing protein 8, N-terminal domain"/>
    <property type="match status" value="1"/>
</dbReference>
<dbReference type="PANTHER" id="PTHR12787:SF0">
    <property type="entry name" value="RIBOSOMAL RNA-PROCESSING PROTEIN 8"/>
    <property type="match status" value="1"/>
</dbReference>
<comment type="subcellular location">
    <subcellularLocation>
        <location evidence="1 8">Nucleus</location>
        <location evidence="1 8">Nucleolus</location>
    </subcellularLocation>
</comment>
<evidence type="ECO:0000256" key="3">
    <source>
        <dbReference type="ARBA" id="ARBA00022552"/>
    </source>
</evidence>
<dbReference type="InterPro" id="IPR042036">
    <property type="entry name" value="RRP8_N"/>
</dbReference>
<evidence type="ECO:0000256" key="8">
    <source>
        <dbReference type="RuleBase" id="RU365074"/>
    </source>
</evidence>
<dbReference type="EC" id="2.1.1.-" evidence="8"/>
<dbReference type="Proteomes" id="UP001214638">
    <property type="component" value="Unassembled WGS sequence"/>
</dbReference>
<gene>
    <name evidence="9" type="ORF">BdWA1_003364</name>
</gene>
<evidence type="ECO:0000256" key="5">
    <source>
        <dbReference type="ARBA" id="ARBA00022679"/>
    </source>
</evidence>
<dbReference type="Pfam" id="PF05148">
    <property type="entry name" value="Methyltransf_8"/>
    <property type="match status" value="1"/>
</dbReference>
<dbReference type="GO" id="GO:0005730">
    <property type="term" value="C:nucleolus"/>
    <property type="evidence" value="ECO:0007669"/>
    <property type="project" value="UniProtKB-SubCell"/>
</dbReference>
<dbReference type="GO" id="GO:0032259">
    <property type="term" value="P:methylation"/>
    <property type="evidence" value="ECO:0007669"/>
    <property type="project" value="UniProtKB-KW"/>
</dbReference>
<protein>
    <recommendedName>
        <fullName evidence="8">Ribosomal RNA-processing protein 8</fullName>
        <ecNumber evidence="8">2.1.1.-</ecNumber>
    </recommendedName>
</protein>
<dbReference type="AlphaFoldDB" id="A0AAD9PI14"/>
<evidence type="ECO:0000313" key="10">
    <source>
        <dbReference type="Proteomes" id="UP001214638"/>
    </source>
</evidence>
<dbReference type="GeneID" id="94337661"/>
<dbReference type="SUPFAM" id="SSF53335">
    <property type="entry name" value="S-adenosyl-L-methionine-dependent methyltransferases"/>
    <property type="match status" value="1"/>
</dbReference>
<dbReference type="KEGG" id="bdw:94337661"/>
<accession>A0AAD9PI14</accession>
<dbReference type="GO" id="GO:0006364">
    <property type="term" value="P:rRNA processing"/>
    <property type="evidence" value="ECO:0007669"/>
    <property type="project" value="UniProtKB-UniRule"/>
</dbReference>
<keyword evidence="10" id="KW-1185">Reference proteome</keyword>
<sequence length="259" mass="30022">MTSNHLKGRHNDQRKRICVNKNNVSKKHTVTNLKGNKRKIAITKTKNFNLDEVKRRLSGSRFRSLNEILYSSTSDSNWLMYNKNPALFKAYHEGYNHQISQWPLNPLEIIIAWLKTIEENKIIGDFGCGEALIAQTFTNRVVYSFDFVATNRYIIPCNILKVPLDSGILDISIFSLSLMGEDWPLFILEASRCLKKGGILKIVEVQSRFMDMGQFIDFIKSFGYNHLSDTNVYFKTDVFKTEELLNKSYLLATCPYKRR</sequence>
<keyword evidence="3 8" id="KW-0698">rRNA processing</keyword>
<dbReference type="PANTHER" id="PTHR12787">
    <property type="entry name" value="RIBOSOMAL RNA-PROCESSING PROTEIN 8"/>
    <property type="match status" value="1"/>
</dbReference>
<keyword evidence="5 8" id="KW-0808">Transferase</keyword>
<evidence type="ECO:0000256" key="6">
    <source>
        <dbReference type="ARBA" id="ARBA00022691"/>
    </source>
</evidence>
<keyword evidence="6 8" id="KW-0949">S-adenosyl-L-methionine</keyword>
<evidence type="ECO:0000256" key="2">
    <source>
        <dbReference type="ARBA" id="ARBA00006301"/>
    </source>
</evidence>
<keyword evidence="7 8" id="KW-0539">Nucleus</keyword>
<evidence type="ECO:0000256" key="4">
    <source>
        <dbReference type="ARBA" id="ARBA00022603"/>
    </source>
</evidence>
<evidence type="ECO:0000256" key="1">
    <source>
        <dbReference type="ARBA" id="ARBA00004604"/>
    </source>
</evidence>
<organism evidence="9 10">
    <name type="scientific">Babesia duncani</name>
    <dbReference type="NCBI Taxonomy" id="323732"/>
    <lineage>
        <taxon>Eukaryota</taxon>
        <taxon>Sar</taxon>
        <taxon>Alveolata</taxon>
        <taxon>Apicomplexa</taxon>
        <taxon>Aconoidasida</taxon>
        <taxon>Piroplasmida</taxon>
        <taxon>Babesiidae</taxon>
        <taxon>Babesia</taxon>
    </lineage>
</organism>
<dbReference type="RefSeq" id="XP_067801907.1">
    <property type="nucleotide sequence ID" value="XM_067948376.1"/>
</dbReference>
<comment type="similarity">
    <text evidence="2 8">Belongs to the methyltransferase superfamily. RRP8 family.</text>
</comment>